<comment type="similarity">
    <text evidence="1">Belongs to the nitroreductase family.</text>
</comment>
<name>A0A6L8UUF2_9BACL</name>
<dbReference type="GO" id="GO:0016491">
    <property type="term" value="F:oxidoreductase activity"/>
    <property type="evidence" value="ECO:0007669"/>
    <property type="project" value="UniProtKB-KW"/>
</dbReference>
<dbReference type="PANTHER" id="PTHR43673">
    <property type="entry name" value="NAD(P)H NITROREDUCTASE YDGI-RELATED"/>
    <property type="match status" value="1"/>
</dbReference>
<keyword evidence="5" id="KW-1185">Reference proteome</keyword>
<dbReference type="InterPro" id="IPR029479">
    <property type="entry name" value="Nitroreductase"/>
</dbReference>
<dbReference type="InterPro" id="IPR000415">
    <property type="entry name" value="Nitroreductase-like"/>
</dbReference>
<dbReference type="EMBL" id="WTUZ01000007">
    <property type="protein sequence ID" value="MZQ81041.1"/>
    <property type="molecule type" value="Genomic_DNA"/>
</dbReference>
<evidence type="ECO:0000313" key="4">
    <source>
        <dbReference type="EMBL" id="MZQ81041.1"/>
    </source>
</evidence>
<proteinExistence type="inferred from homology"/>
<comment type="caution">
    <text evidence="4">The sequence shown here is derived from an EMBL/GenBank/DDBJ whole genome shotgun (WGS) entry which is preliminary data.</text>
</comment>
<organism evidence="4 5">
    <name type="scientific">Paenibacillus silvestris</name>
    <dbReference type="NCBI Taxonomy" id="2606219"/>
    <lineage>
        <taxon>Bacteria</taxon>
        <taxon>Bacillati</taxon>
        <taxon>Bacillota</taxon>
        <taxon>Bacilli</taxon>
        <taxon>Bacillales</taxon>
        <taxon>Paenibacillaceae</taxon>
        <taxon>Paenibacillus</taxon>
    </lineage>
</organism>
<dbReference type="RefSeq" id="WP_161405354.1">
    <property type="nucleotide sequence ID" value="NZ_WTUZ01000007.1"/>
</dbReference>
<dbReference type="PANTHER" id="PTHR43673:SF3">
    <property type="entry name" value="NAD(P)H NITROREDUCTASE YODC-RELATED"/>
    <property type="match status" value="1"/>
</dbReference>
<accession>A0A6L8UUF2</accession>
<reference evidence="4 5" key="1">
    <citation type="submission" date="2019-12" db="EMBL/GenBank/DDBJ databases">
        <title>Paenibacillus sp. nov. sp. isolated from soil.</title>
        <authorList>
            <person name="Kim J."/>
            <person name="Jeong S.E."/>
            <person name="Jung H.S."/>
            <person name="Jeon C.O."/>
        </authorList>
    </citation>
    <scope>NUCLEOTIDE SEQUENCE [LARGE SCALE GENOMIC DNA]</scope>
    <source>
        <strain evidence="4 5">5J-6</strain>
    </source>
</reference>
<gene>
    <name evidence="4" type="ORF">GQF01_02685</name>
</gene>
<dbReference type="AlphaFoldDB" id="A0A6L8UUF2"/>
<keyword evidence="2" id="KW-0560">Oxidoreductase</keyword>
<dbReference type="Pfam" id="PF00881">
    <property type="entry name" value="Nitroreductase"/>
    <property type="match status" value="1"/>
</dbReference>
<evidence type="ECO:0000313" key="5">
    <source>
        <dbReference type="Proteomes" id="UP000481087"/>
    </source>
</evidence>
<evidence type="ECO:0000256" key="2">
    <source>
        <dbReference type="ARBA" id="ARBA00023002"/>
    </source>
</evidence>
<protein>
    <submittedName>
        <fullName evidence="4">Nitroreductase family protein</fullName>
    </submittedName>
</protein>
<evidence type="ECO:0000256" key="1">
    <source>
        <dbReference type="ARBA" id="ARBA00007118"/>
    </source>
</evidence>
<dbReference type="Gene3D" id="3.40.109.10">
    <property type="entry name" value="NADH Oxidase"/>
    <property type="match status" value="1"/>
</dbReference>
<dbReference type="CDD" id="cd02137">
    <property type="entry name" value="MhqN-like"/>
    <property type="match status" value="1"/>
</dbReference>
<dbReference type="Proteomes" id="UP000481087">
    <property type="component" value="Unassembled WGS sequence"/>
</dbReference>
<dbReference type="SUPFAM" id="SSF55469">
    <property type="entry name" value="FMN-dependent nitroreductase-like"/>
    <property type="match status" value="1"/>
</dbReference>
<evidence type="ECO:0000259" key="3">
    <source>
        <dbReference type="Pfam" id="PF00881"/>
    </source>
</evidence>
<feature type="domain" description="Nitroreductase" evidence="3">
    <location>
        <begin position="17"/>
        <end position="189"/>
    </location>
</feature>
<sequence length="212" mass="23014">MSTQVTQVQTSVLNLLEERHSVRDYEVGHKFPKADLEKLLTTAATAPSAWNLQHWKLLVIEDEAQKEKLLPIAYGQQQITQSSVVIAVLGDLEANKNAEIVHGAAVAAGMMPQELKDGMAAQIEAAYQDPQTARDSADSNAGLISMQLMITAKAIGYDTCPMGGFDKTQFVETFNVPARYAPVMLITVGLATKPGHPSNRLALDQFTVSNSF</sequence>